<gene>
    <name evidence="1" type="ORF">HPB51_025476</name>
</gene>
<dbReference type="AlphaFoldDB" id="A0A9J6DQL5"/>
<organism evidence="1 2">
    <name type="scientific">Rhipicephalus microplus</name>
    <name type="common">Cattle tick</name>
    <name type="synonym">Boophilus microplus</name>
    <dbReference type="NCBI Taxonomy" id="6941"/>
    <lineage>
        <taxon>Eukaryota</taxon>
        <taxon>Metazoa</taxon>
        <taxon>Ecdysozoa</taxon>
        <taxon>Arthropoda</taxon>
        <taxon>Chelicerata</taxon>
        <taxon>Arachnida</taxon>
        <taxon>Acari</taxon>
        <taxon>Parasitiformes</taxon>
        <taxon>Ixodida</taxon>
        <taxon>Ixodoidea</taxon>
        <taxon>Ixodidae</taxon>
        <taxon>Rhipicephalinae</taxon>
        <taxon>Rhipicephalus</taxon>
        <taxon>Boophilus</taxon>
    </lineage>
</organism>
<dbReference type="Proteomes" id="UP000821866">
    <property type="component" value="Chromosome 6"/>
</dbReference>
<comment type="caution">
    <text evidence="1">The sequence shown here is derived from an EMBL/GenBank/DDBJ whole genome shotgun (WGS) entry which is preliminary data.</text>
</comment>
<reference evidence="1" key="2">
    <citation type="submission" date="2021-09" db="EMBL/GenBank/DDBJ databases">
        <authorList>
            <person name="Jia N."/>
            <person name="Wang J."/>
            <person name="Shi W."/>
            <person name="Du L."/>
            <person name="Sun Y."/>
            <person name="Zhan W."/>
            <person name="Jiang J."/>
            <person name="Wang Q."/>
            <person name="Zhang B."/>
            <person name="Ji P."/>
            <person name="Sakyi L.B."/>
            <person name="Cui X."/>
            <person name="Yuan T."/>
            <person name="Jiang B."/>
            <person name="Yang W."/>
            <person name="Lam T.T.-Y."/>
            <person name="Chang Q."/>
            <person name="Ding S."/>
            <person name="Wang X."/>
            <person name="Zhu J."/>
            <person name="Ruan X."/>
            <person name="Zhao L."/>
            <person name="Wei J."/>
            <person name="Que T."/>
            <person name="Du C."/>
            <person name="Cheng J."/>
            <person name="Dai P."/>
            <person name="Han X."/>
            <person name="Huang E."/>
            <person name="Gao Y."/>
            <person name="Liu J."/>
            <person name="Shao H."/>
            <person name="Ye R."/>
            <person name="Li L."/>
            <person name="Wei W."/>
            <person name="Wang X."/>
            <person name="Wang C."/>
            <person name="Huo Q."/>
            <person name="Li W."/>
            <person name="Guo W."/>
            <person name="Chen H."/>
            <person name="Chen S."/>
            <person name="Zhou L."/>
            <person name="Zhou L."/>
            <person name="Ni X."/>
            <person name="Tian J."/>
            <person name="Zhou Y."/>
            <person name="Sheng Y."/>
            <person name="Liu T."/>
            <person name="Pan Y."/>
            <person name="Xia L."/>
            <person name="Li J."/>
            <person name="Zhao F."/>
            <person name="Cao W."/>
        </authorList>
    </citation>
    <scope>NUCLEOTIDE SEQUENCE</scope>
    <source>
        <strain evidence="1">Rmic-2018</strain>
        <tissue evidence="1">Larvae</tissue>
    </source>
</reference>
<name>A0A9J6DQL5_RHIMP</name>
<accession>A0A9J6DQL5</accession>
<reference evidence="1" key="1">
    <citation type="journal article" date="2020" name="Cell">
        <title>Large-Scale Comparative Analyses of Tick Genomes Elucidate Their Genetic Diversity and Vector Capacities.</title>
        <authorList>
            <consortium name="Tick Genome and Microbiome Consortium (TIGMIC)"/>
            <person name="Jia N."/>
            <person name="Wang J."/>
            <person name="Shi W."/>
            <person name="Du L."/>
            <person name="Sun Y."/>
            <person name="Zhan W."/>
            <person name="Jiang J.F."/>
            <person name="Wang Q."/>
            <person name="Zhang B."/>
            <person name="Ji P."/>
            <person name="Bell-Sakyi L."/>
            <person name="Cui X.M."/>
            <person name="Yuan T.T."/>
            <person name="Jiang B.G."/>
            <person name="Yang W.F."/>
            <person name="Lam T.T."/>
            <person name="Chang Q.C."/>
            <person name="Ding S.J."/>
            <person name="Wang X.J."/>
            <person name="Zhu J.G."/>
            <person name="Ruan X.D."/>
            <person name="Zhao L."/>
            <person name="Wei J.T."/>
            <person name="Ye R.Z."/>
            <person name="Que T.C."/>
            <person name="Du C.H."/>
            <person name="Zhou Y.H."/>
            <person name="Cheng J.X."/>
            <person name="Dai P.F."/>
            <person name="Guo W.B."/>
            <person name="Han X.H."/>
            <person name="Huang E.J."/>
            <person name="Li L.F."/>
            <person name="Wei W."/>
            <person name="Gao Y.C."/>
            <person name="Liu J.Z."/>
            <person name="Shao H.Z."/>
            <person name="Wang X."/>
            <person name="Wang C.C."/>
            <person name="Yang T.C."/>
            <person name="Huo Q.B."/>
            <person name="Li W."/>
            <person name="Chen H.Y."/>
            <person name="Chen S.E."/>
            <person name="Zhou L.G."/>
            <person name="Ni X.B."/>
            <person name="Tian J.H."/>
            <person name="Sheng Y."/>
            <person name="Liu T."/>
            <person name="Pan Y.S."/>
            <person name="Xia L.Y."/>
            <person name="Li J."/>
            <person name="Zhao F."/>
            <person name="Cao W.C."/>
        </authorList>
    </citation>
    <scope>NUCLEOTIDE SEQUENCE</scope>
    <source>
        <strain evidence="1">Rmic-2018</strain>
    </source>
</reference>
<dbReference type="EMBL" id="JABSTU010000008">
    <property type="protein sequence ID" value="KAH8024557.1"/>
    <property type="molecule type" value="Genomic_DNA"/>
</dbReference>
<sequence>MPPEADCKQGSEECDEGGMWQEVTERLAMNALVMLENFEECKNETYTSAKLSINDIVSAVRSDEDVNGDDDAETAPVCQPEESLSNADIMECVRKIRTYFGRCRNATD</sequence>
<protein>
    <submittedName>
        <fullName evidence="1">Uncharacterized protein</fullName>
    </submittedName>
</protein>
<evidence type="ECO:0000313" key="1">
    <source>
        <dbReference type="EMBL" id="KAH8024557.1"/>
    </source>
</evidence>
<keyword evidence="2" id="KW-1185">Reference proteome</keyword>
<proteinExistence type="predicted"/>
<evidence type="ECO:0000313" key="2">
    <source>
        <dbReference type="Proteomes" id="UP000821866"/>
    </source>
</evidence>